<keyword evidence="2" id="KW-1185">Reference proteome</keyword>
<dbReference type="Proteomes" id="UP000053477">
    <property type="component" value="Unassembled WGS sequence"/>
</dbReference>
<evidence type="ECO:0000313" key="2">
    <source>
        <dbReference type="Proteomes" id="UP000053477"/>
    </source>
</evidence>
<proteinExistence type="predicted"/>
<gene>
    <name evidence="1" type="ORF">SCHPADRAFT_472994</name>
</gene>
<evidence type="ECO:0000313" key="1">
    <source>
        <dbReference type="EMBL" id="KLO11451.1"/>
    </source>
</evidence>
<accession>A0A0H2S3B7</accession>
<dbReference type="AlphaFoldDB" id="A0A0H2S3B7"/>
<dbReference type="EMBL" id="KQ086000">
    <property type="protein sequence ID" value="KLO11451.1"/>
    <property type="molecule type" value="Genomic_DNA"/>
</dbReference>
<sequence>MFFRYSDGYKLFHGLVFLCFVHHVDLELSTAQRSFLPTSWIYSAAIAQFLRLARLPEPERLSSNGSLNANFKKAFPCIRNLRVHPLRACRPRCGDNFTPFSLLALRDGSHAGFGAHIVRLTSRHQVVVVVAHKRDYQQDRQHCRQRLQLLDSSRGRGHSNVIAKVFQSSGKSEKVTGVQ</sequence>
<reference evidence="1 2" key="1">
    <citation type="submission" date="2015-04" db="EMBL/GenBank/DDBJ databases">
        <title>Complete genome sequence of Schizopora paradoxa KUC8140, a cosmopolitan wood degrader in East Asia.</title>
        <authorList>
            <consortium name="DOE Joint Genome Institute"/>
            <person name="Min B."/>
            <person name="Park H."/>
            <person name="Jang Y."/>
            <person name="Kim J.-J."/>
            <person name="Kim K.H."/>
            <person name="Pangilinan J."/>
            <person name="Lipzen A."/>
            <person name="Riley R."/>
            <person name="Grigoriev I.V."/>
            <person name="Spatafora J.W."/>
            <person name="Choi I.-G."/>
        </authorList>
    </citation>
    <scope>NUCLEOTIDE SEQUENCE [LARGE SCALE GENOMIC DNA]</scope>
    <source>
        <strain evidence="1 2">KUC8140</strain>
    </source>
</reference>
<name>A0A0H2S3B7_9AGAM</name>
<protein>
    <submittedName>
        <fullName evidence="1">Uncharacterized protein</fullName>
    </submittedName>
</protein>
<dbReference type="InParanoid" id="A0A0H2S3B7"/>
<organism evidence="1 2">
    <name type="scientific">Schizopora paradoxa</name>
    <dbReference type="NCBI Taxonomy" id="27342"/>
    <lineage>
        <taxon>Eukaryota</taxon>
        <taxon>Fungi</taxon>
        <taxon>Dikarya</taxon>
        <taxon>Basidiomycota</taxon>
        <taxon>Agaricomycotina</taxon>
        <taxon>Agaricomycetes</taxon>
        <taxon>Hymenochaetales</taxon>
        <taxon>Schizoporaceae</taxon>
        <taxon>Schizopora</taxon>
    </lineage>
</organism>